<evidence type="ECO:0000259" key="1">
    <source>
        <dbReference type="Pfam" id="PF01526"/>
    </source>
</evidence>
<organism evidence="2 3">
    <name type="scientific">Klebsiella pneumoniae</name>
    <dbReference type="NCBI Taxonomy" id="573"/>
    <lineage>
        <taxon>Bacteria</taxon>
        <taxon>Pseudomonadati</taxon>
        <taxon>Pseudomonadota</taxon>
        <taxon>Gammaproteobacteria</taxon>
        <taxon>Enterobacterales</taxon>
        <taxon>Enterobacteriaceae</taxon>
        <taxon>Klebsiella/Raoultella group</taxon>
        <taxon>Klebsiella</taxon>
        <taxon>Klebsiella pneumoniae complex</taxon>
    </lineage>
</organism>
<protein>
    <submittedName>
        <fullName evidence="2">Transposase</fullName>
    </submittedName>
</protein>
<accession>A0A378H5F8</accession>
<gene>
    <name evidence="2" type="ORF">NCTC11679_06026</name>
</gene>
<dbReference type="GO" id="GO:0006313">
    <property type="term" value="P:DNA transposition"/>
    <property type="evidence" value="ECO:0007669"/>
    <property type="project" value="InterPro"/>
</dbReference>
<dbReference type="InterPro" id="IPR002513">
    <property type="entry name" value="Tn3_Tnp_DDE_dom"/>
</dbReference>
<evidence type="ECO:0000313" key="2">
    <source>
        <dbReference type="EMBL" id="STX11569.1"/>
    </source>
</evidence>
<evidence type="ECO:0000313" key="3">
    <source>
        <dbReference type="Proteomes" id="UP000255239"/>
    </source>
</evidence>
<dbReference type="Proteomes" id="UP000255239">
    <property type="component" value="Unassembled WGS sequence"/>
</dbReference>
<dbReference type="AlphaFoldDB" id="A0A378H5F8"/>
<proteinExistence type="predicted"/>
<feature type="domain" description="Tn3 transposase DDE" evidence="1">
    <location>
        <begin position="2"/>
        <end position="193"/>
    </location>
</feature>
<sequence>MVNVGLRDSTYVLDGLLYHESDLRIEEHYTDTAGFTDHVFALMHLLGFRFAPRIRDLGDTKLYIPKGDAAYDALKPMIGGTLNIKHVRAHWDEILRLATSIKQGTVTASLMLRKLGSYPRQNGLAVALRELGRIERTLFILDWLQSVELRRRVHAGLNKGEARNALARAVFFNRLGEIRDRSFEQQRYRASGLKPGDGGHRAVEHGLPGACGACVARQWSCRR</sequence>
<dbReference type="Pfam" id="PF01526">
    <property type="entry name" value="DDE_Tnp_Tn3"/>
    <property type="match status" value="1"/>
</dbReference>
<name>A0A378H5F8_KLEPN</name>
<dbReference type="GO" id="GO:0004803">
    <property type="term" value="F:transposase activity"/>
    <property type="evidence" value="ECO:0007669"/>
    <property type="project" value="InterPro"/>
</dbReference>
<dbReference type="EMBL" id="UGMG01000002">
    <property type="protein sequence ID" value="STX11569.1"/>
    <property type="molecule type" value="Genomic_DNA"/>
</dbReference>
<reference evidence="2 3" key="1">
    <citation type="submission" date="2018-06" db="EMBL/GenBank/DDBJ databases">
        <authorList>
            <consortium name="Pathogen Informatics"/>
            <person name="Doyle S."/>
        </authorList>
    </citation>
    <scope>NUCLEOTIDE SEQUENCE [LARGE SCALE GENOMIC DNA]</scope>
    <source>
        <strain evidence="2 3">NCTC11679</strain>
    </source>
</reference>